<dbReference type="EMBL" id="QVOQ01000017">
    <property type="protein sequence ID" value="MCX7579298.1"/>
    <property type="molecule type" value="Genomic_DNA"/>
</dbReference>
<name>A0A9X3E9J3_9LACO</name>
<dbReference type="GO" id="GO:0009007">
    <property type="term" value="F:site-specific DNA-methyltransferase (adenine-specific) activity"/>
    <property type="evidence" value="ECO:0007669"/>
    <property type="project" value="InterPro"/>
</dbReference>
<dbReference type="Proteomes" id="UP001080333">
    <property type="component" value="Unassembled WGS sequence"/>
</dbReference>
<dbReference type="InterPro" id="IPR008593">
    <property type="entry name" value="Dam_MeTrfase"/>
</dbReference>
<comment type="caution">
    <text evidence="1">The sequence shown here is derived from an EMBL/GenBank/DDBJ whole genome shotgun (WGS) entry which is preliminary data.</text>
</comment>
<keyword evidence="1" id="KW-0808">Transferase</keyword>
<gene>
    <name evidence="1" type="ORF">D0502_07895</name>
</gene>
<organism evidence="1 2">
    <name type="scientific">Leuconostoc falkenbergense</name>
    <dbReference type="NCBI Taxonomy" id="2766470"/>
    <lineage>
        <taxon>Bacteria</taxon>
        <taxon>Bacillati</taxon>
        <taxon>Bacillota</taxon>
        <taxon>Bacilli</taxon>
        <taxon>Lactobacillales</taxon>
        <taxon>Lactobacillaceae</taxon>
        <taxon>Leuconostoc</taxon>
    </lineage>
</organism>
<evidence type="ECO:0000313" key="2">
    <source>
        <dbReference type="Proteomes" id="UP001080333"/>
    </source>
</evidence>
<protein>
    <submittedName>
        <fullName evidence="1">Adenine methyltransferase</fullName>
    </submittedName>
</protein>
<dbReference type="GO" id="GO:0032259">
    <property type="term" value="P:methylation"/>
    <property type="evidence" value="ECO:0007669"/>
    <property type="project" value="UniProtKB-KW"/>
</dbReference>
<sequence>MTNFFNPSGAALTSNKDDWETPSLLFRKLNEKYSFDLDAAASDENHKVDNYFTANDDALKQKWGGNVFVNPPYGRNIRVWVEKAYQESVRDPNRKIVMLVPSRTDTSYWHDFIFPHADIEFIRGRLKFEVNGQAGNPAPFPSAIVVFGKEETCLKQ</sequence>
<keyword evidence="1" id="KW-0489">Methyltransferase</keyword>
<reference evidence="1" key="1">
    <citation type="submission" date="2018-08" db="EMBL/GenBank/DDBJ databases">
        <title>Draft genome sequences of Leuconostoc spp. and Weissella spp. with biocontrol potential.</title>
        <authorList>
            <person name="Lo R."/>
            <person name="Ho V.T.T."/>
            <person name="Turner M.S."/>
        </authorList>
    </citation>
    <scope>NUCLEOTIDE SEQUENCE</scope>
    <source>
        <strain evidence="1">156</strain>
    </source>
</reference>
<evidence type="ECO:0000313" key="1">
    <source>
        <dbReference type="EMBL" id="MCX7579298.1"/>
    </source>
</evidence>
<dbReference type="GO" id="GO:0003677">
    <property type="term" value="F:DNA binding"/>
    <property type="evidence" value="ECO:0007669"/>
    <property type="project" value="InterPro"/>
</dbReference>
<proteinExistence type="predicted"/>
<dbReference type="RefSeq" id="WP_267287226.1">
    <property type="nucleotide sequence ID" value="NZ_QVOQ01000017.1"/>
</dbReference>
<dbReference type="AlphaFoldDB" id="A0A9X3E9J3"/>
<accession>A0A9X3E9J3</accession>
<dbReference type="GO" id="GO:0009307">
    <property type="term" value="P:DNA restriction-modification system"/>
    <property type="evidence" value="ECO:0007669"/>
    <property type="project" value="InterPro"/>
</dbReference>
<dbReference type="Pfam" id="PF05869">
    <property type="entry name" value="Dam"/>
    <property type="match status" value="1"/>
</dbReference>